<dbReference type="AlphaFoldDB" id="A0A9D2JFL3"/>
<organism evidence="9 10">
    <name type="scientific">Candidatus Olsenella pullistercoris</name>
    <dbReference type="NCBI Taxonomy" id="2838712"/>
    <lineage>
        <taxon>Bacteria</taxon>
        <taxon>Bacillati</taxon>
        <taxon>Actinomycetota</taxon>
        <taxon>Coriobacteriia</taxon>
        <taxon>Coriobacteriales</taxon>
        <taxon>Atopobiaceae</taxon>
        <taxon>Olsenella</taxon>
    </lineage>
</organism>
<evidence type="ECO:0000256" key="7">
    <source>
        <dbReference type="PIRNR" id="PIRNR000723"/>
    </source>
</evidence>
<dbReference type="Proteomes" id="UP000824062">
    <property type="component" value="Unassembled WGS sequence"/>
</dbReference>
<dbReference type="InterPro" id="IPR001048">
    <property type="entry name" value="Asp/Glu/Uridylate_kinase"/>
</dbReference>
<dbReference type="CDD" id="cd04235">
    <property type="entry name" value="AAK_CK"/>
    <property type="match status" value="1"/>
</dbReference>
<protein>
    <recommendedName>
        <fullName evidence="2 6">Carbamate kinase</fullName>
    </recommendedName>
</protein>
<accession>A0A9D2JFL3</accession>
<gene>
    <name evidence="9" type="primary">arcC</name>
    <name evidence="9" type="ORF">IAA19_07720</name>
</gene>
<dbReference type="InterPro" id="IPR003964">
    <property type="entry name" value="Carb_kinase"/>
</dbReference>
<keyword evidence="4 7" id="KW-0418">Kinase</keyword>
<sequence length="313" mass="33380">MSKRIVIALGGNALGNNLPEQMEAVKHTARAIVDLIEQGNEVVVAHGNGPQVGMIQEAMTQLTRSDPERYIPCPLSVCVAMSQGYIGYDLQNALREEMLDRGIDVGAATVLTQVEVDPNDPAFESPTKPIGSFMTREEAERMIAERGYEVIEDAGRGYRRVVASPKPVGIVELDTIRSLVETNHVVIACGGGGIPVFKTEGNHLKGAAAVIDKDFAAAKLAEQLDADFLVILTAVEKVAVNFGKPDQQWLDELTPEMAARYIAEGQFAPGSMLPKVEAALAFAQSGAGRSSLITLLERAADGIAGRTGTIVRG</sequence>
<keyword evidence="3 7" id="KW-0808">Transferase</keyword>
<reference evidence="9" key="2">
    <citation type="submission" date="2021-04" db="EMBL/GenBank/DDBJ databases">
        <authorList>
            <person name="Gilroy R."/>
        </authorList>
    </citation>
    <scope>NUCLEOTIDE SEQUENCE</scope>
    <source>
        <strain evidence="9">ChiHjej12B11-14209</strain>
    </source>
</reference>
<evidence type="ECO:0000256" key="3">
    <source>
        <dbReference type="ARBA" id="ARBA00022679"/>
    </source>
</evidence>
<comment type="caution">
    <text evidence="9">The sequence shown here is derived from an EMBL/GenBank/DDBJ whole genome shotgun (WGS) entry which is preliminary data.</text>
</comment>
<feature type="domain" description="Aspartate/glutamate/uridylate kinase" evidence="8">
    <location>
        <begin position="3"/>
        <end position="287"/>
    </location>
</feature>
<dbReference type="FunFam" id="3.40.1160.10:FF:000007">
    <property type="entry name" value="Carbamate kinase"/>
    <property type="match status" value="1"/>
</dbReference>
<proteinExistence type="inferred from homology"/>
<dbReference type="PRINTS" id="PR01469">
    <property type="entry name" value="CARBMTKINASE"/>
</dbReference>
<dbReference type="GO" id="GO:0008804">
    <property type="term" value="F:carbamate kinase activity"/>
    <property type="evidence" value="ECO:0007669"/>
    <property type="project" value="UniProtKB-UniRule"/>
</dbReference>
<dbReference type="NCBIfam" id="NF009007">
    <property type="entry name" value="PRK12352.1"/>
    <property type="match status" value="1"/>
</dbReference>
<dbReference type="GO" id="GO:0005829">
    <property type="term" value="C:cytosol"/>
    <property type="evidence" value="ECO:0007669"/>
    <property type="project" value="TreeGrafter"/>
</dbReference>
<comment type="catalytic activity">
    <reaction evidence="5">
        <text>hydrogencarbonate + NH4(+) + ATP = carbamoyl phosphate + ADP + H2O + H(+)</text>
        <dbReference type="Rhea" id="RHEA:10152"/>
        <dbReference type="ChEBI" id="CHEBI:15377"/>
        <dbReference type="ChEBI" id="CHEBI:15378"/>
        <dbReference type="ChEBI" id="CHEBI:17544"/>
        <dbReference type="ChEBI" id="CHEBI:28938"/>
        <dbReference type="ChEBI" id="CHEBI:30616"/>
        <dbReference type="ChEBI" id="CHEBI:58228"/>
        <dbReference type="ChEBI" id="CHEBI:456216"/>
        <dbReference type="EC" id="2.7.2.2"/>
    </reaction>
</comment>
<evidence type="ECO:0000256" key="5">
    <source>
        <dbReference type="ARBA" id="ARBA00048467"/>
    </source>
</evidence>
<evidence type="ECO:0000313" key="9">
    <source>
        <dbReference type="EMBL" id="HIZ46884.1"/>
    </source>
</evidence>
<dbReference type="Gene3D" id="3.40.1160.10">
    <property type="entry name" value="Acetylglutamate kinase-like"/>
    <property type="match status" value="1"/>
</dbReference>
<dbReference type="Pfam" id="PF00696">
    <property type="entry name" value="AA_kinase"/>
    <property type="match status" value="1"/>
</dbReference>
<reference evidence="9" key="1">
    <citation type="journal article" date="2021" name="PeerJ">
        <title>Extensive microbial diversity within the chicken gut microbiome revealed by metagenomics and culture.</title>
        <authorList>
            <person name="Gilroy R."/>
            <person name="Ravi A."/>
            <person name="Getino M."/>
            <person name="Pursley I."/>
            <person name="Horton D.L."/>
            <person name="Alikhan N.F."/>
            <person name="Baker D."/>
            <person name="Gharbi K."/>
            <person name="Hall N."/>
            <person name="Watson M."/>
            <person name="Adriaenssens E.M."/>
            <person name="Foster-Nyarko E."/>
            <person name="Jarju S."/>
            <person name="Secka A."/>
            <person name="Antonio M."/>
            <person name="Oren A."/>
            <person name="Chaudhuri R.R."/>
            <person name="La Ragione R."/>
            <person name="Hildebrand F."/>
            <person name="Pallen M.J."/>
        </authorList>
    </citation>
    <scope>NUCLEOTIDE SEQUENCE</scope>
    <source>
        <strain evidence="9">ChiHjej12B11-14209</strain>
    </source>
</reference>
<evidence type="ECO:0000256" key="4">
    <source>
        <dbReference type="ARBA" id="ARBA00022777"/>
    </source>
</evidence>
<dbReference type="PANTHER" id="PTHR30409:SF1">
    <property type="entry name" value="CARBAMATE KINASE-RELATED"/>
    <property type="match status" value="1"/>
</dbReference>
<evidence type="ECO:0000256" key="2">
    <source>
        <dbReference type="ARBA" id="ARBA00013070"/>
    </source>
</evidence>
<evidence type="ECO:0000313" key="10">
    <source>
        <dbReference type="Proteomes" id="UP000824062"/>
    </source>
</evidence>
<evidence type="ECO:0000256" key="6">
    <source>
        <dbReference type="NCBIfam" id="TIGR00746"/>
    </source>
</evidence>
<dbReference type="GO" id="GO:0019546">
    <property type="term" value="P:L-arginine deiminase pathway"/>
    <property type="evidence" value="ECO:0007669"/>
    <property type="project" value="TreeGrafter"/>
</dbReference>
<evidence type="ECO:0000259" key="8">
    <source>
        <dbReference type="Pfam" id="PF00696"/>
    </source>
</evidence>
<evidence type="ECO:0000256" key="1">
    <source>
        <dbReference type="ARBA" id="ARBA00011066"/>
    </source>
</evidence>
<name>A0A9D2JFL3_9ACTN</name>
<dbReference type="SUPFAM" id="SSF53633">
    <property type="entry name" value="Carbamate kinase-like"/>
    <property type="match status" value="1"/>
</dbReference>
<dbReference type="PANTHER" id="PTHR30409">
    <property type="entry name" value="CARBAMATE KINASE"/>
    <property type="match status" value="1"/>
</dbReference>
<dbReference type="InterPro" id="IPR036393">
    <property type="entry name" value="AceGlu_kinase-like_sf"/>
</dbReference>
<dbReference type="PIRSF" id="PIRSF000723">
    <property type="entry name" value="Carbamate_kin"/>
    <property type="match status" value="1"/>
</dbReference>
<dbReference type="EMBL" id="DXBM01000064">
    <property type="protein sequence ID" value="HIZ46884.1"/>
    <property type="molecule type" value="Genomic_DNA"/>
</dbReference>
<dbReference type="NCBIfam" id="TIGR00746">
    <property type="entry name" value="arcC"/>
    <property type="match status" value="1"/>
</dbReference>
<comment type="similarity">
    <text evidence="1 7">Belongs to the carbamate kinase family.</text>
</comment>